<dbReference type="InterPro" id="IPR009057">
    <property type="entry name" value="Homeodomain-like_sf"/>
</dbReference>
<dbReference type="EMBL" id="CP118247">
    <property type="protein sequence ID" value="WDR06141.1"/>
    <property type="molecule type" value="Genomic_DNA"/>
</dbReference>
<evidence type="ECO:0000259" key="4">
    <source>
        <dbReference type="PROSITE" id="PS01124"/>
    </source>
</evidence>
<dbReference type="Proteomes" id="UP001222118">
    <property type="component" value="Chromosome"/>
</dbReference>
<reference evidence="5 6" key="1">
    <citation type="submission" date="2023-02" db="EMBL/GenBank/DDBJ databases">
        <title>Devosia chondri sp. nov., isolated from the phycosphere of marine algae.</title>
        <authorList>
            <person name="Kim J.M."/>
            <person name="Lee J.K."/>
            <person name="Choi B.J."/>
            <person name="Bayburt H."/>
            <person name="Jeon C.O."/>
        </authorList>
    </citation>
    <scope>NUCLEOTIDE SEQUENCE [LARGE SCALE GENOMIC DNA]</scope>
    <source>
        <strain evidence="5 6">G2-5</strain>
    </source>
</reference>
<dbReference type="PRINTS" id="PR00032">
    <property type="entry name" value="HTHARAC"/>
</dbReference>
<dbReference type="InterPro" id="IPR020449">
    <property type="entry name" value="Tscrpt_reg_AraC-type_HTH"/>
</dbReference>
<dbReference type="PANTHER" id="PTHR43280:SF27">
    <property type="entry name" value="TRANSCRIPTIONAL REGULATOR MTLR"/>
    <property type="match status" value="1"/>
</dbReference>
<evidence type="ECO:0000256" key="2">
    <source>
        <dbReference type="ARBA" id="ARBA00023125"/>
    </source>
</evidence>
<evidence type="ECO:0000256" key="3">
    <source>
        <dbReference type="ARBA" id="ARBA00023163"/>
    </source>
</evidence>
<proteinExistence type="predicted"/>
<dbReference type="PROSITE" id="PS00041">
    <property type="entry name" value="HTH_ARAC_FAMILY_1"/>
    <property type="match status" value="1"/>
</dbReference>
<evidence type="ECO:0000256" key="1">
    <source>
        <dbReference type="ARBA" id="ARBA00023015"/>
    </source>
</evidence>
<evidence type="ECO:0000313" key="5">
    <source>
        <dbReference type="EMBL" id="WDR06141.1"/>
    </source>
</evidence>
<feature type="domain" description="HTH araC/xylS-type" evidence="4">
    <location>
        <begin position="199"/>
        <end position="297"/>
    </location>
</feature>
<dbReference type="Gene3D" id="2.60.120.10">
    <property type="entry name" value="Jelly Rolls"/>
    <property type="match status" value="1"/>
</dbReference>
<dbReference type="InterPro" id="IPR014710">
    <property type="entry name" value="RmlC-like_jellyroll"/>
</dbReference>
<name>A0ABY7YXR2_9HYPH</name>
<accession>A0ABY7YXR2</accession>
<evidence type="ECO:0000313" key="6">
    <source>
        <dbReference type="Proteomes" id="UP001222118"/>
    </source>
</evidence>
<dbReference type="SUPFAM" id="SSF46689">
    <property type="entry name" value="Homeodomain-like"/>
    <property type="match status" value="2"/>
</dbReference>
<keyword evidence="1" id="KW-0805">Transcription regulation</keyword>
<organism evidence="5 6">
    <name type="scientific">Devosia rhodophyticola</name>
    <dbReference type="NCBI Taxonomy" id="3026423"/>
    <lineage>
        <taxon>Bacteria</taxon>
        <taxon>Pseudomonadati</taxon>
        <taxon>Pseudomonadota</taxon>
        <taxon>Alphaproteobacteria</taxon>
        <taxon>Hyphomicrobiales</taxon>
        <taxon>Devosiaceae</taxon>
        <taxon>Devosia</taxon>
    </lineage>
</organism>
<dbReference type="Gene3D" id="1.10.10.60">
    <property type="entry name" value="Homeodomain-like"/>
    <property type="match status" value="2"/>
</dbReference>
<dbReference type="Pfam" id="PF12833">
    <property type="entry name" value="HTH_18"/>
    <property type="match status" value="1"/>
</dbReference>
<keyword evidence="6" id="KW-1185">Reference proteome</keyword>
<dbReference type="RefSeq" id="WP_282211655.1">
    <property type="nucleotide sequence ID" value="NZ_CP118247.1"/>
</dbReference>
<dbReference type="SMART" id="SM00342">
    <property type="entry name" value="HTH_ARAC"/>
    <property type="match status" value="1"/>
</dbReference>
<protein>
    <submittedName>
        <fullName evidence="5">Helix-turn-helix domain-containing protein</fullName>
    </submittedName>
</protein>
<dbReference type="InterPro" id="IPR018062">
    <property type="entry name" value="HTH_AraC-typ_CS"/>
</dbReference>
<dbReference type="InterPro" id="IPR011051">
    <property type="entry name" value="RmlC_Cupin_sf"/>
</dbReference>
<keyword evidence="2" id="KW-0238">DNA-binding</keyword>
<dbReference type="PROSITE" id="PS01124">
    <property type="entry name" value="HTH_ARAC_FAMILY_2"/>
    <property type="match status" value="1"/>
</dbReference>
<dbReference type="SUPFAM" id="SSF51182">
    <property type="entry name" value="RmlC-like cupins"/>
    <property type="match status" value="1"/>
</dbReference>
<gene>
    <name evidence="5" type="ORF">PSQ90_01395</name>
</gene>
<keyword evidence="3" id="KW-0804">Transcription</keyword>
<dbReference type="InterPro" id="IPR018060">
    <property type="entry name" value="HTH_AraC"/>
</dbReference>
<dbReference type="PANTHER" id="PTHR43280">
    <property type="entry name" value="ARAC-FAMILY TRANSCRIPTIONAL REGULATOR"/>
    <property type="match status" value="1"/>
</dbReference>
<sequence length="306" mass="34996">MRTGHKISWDGKILGTKVWNPHESTVEASPDKVILGRGLPEKMPVVHWHAQIEINYVPNGWVQYEMCGKQFELQSGDIALFWGGLPHRLSNYEVGSRMDTIHLPLMQFFRLRLADEIRDKLMAGAVLIAASETDEDHCAFERWGSYFRSGDMAREKIATEELLIRLERIGLDPYQLIEIGAGRNSHLEIPDQKNFDRLRHIVEFVTGHFREDLDISQIAGDARLHPKYAMTIFKRSTGVTLNHYIVLLRLAYAQALLIQKSDSIVNIAMASGFGSLSHFNQVFRKHTGLTPTEFRREMGENRPTKT</sequence>